<dbReference type="Proteomes" id="UP000179807">
    <property type="component" value="Unassembled WGS sequence"/>
</dbReference>
<organism evidence="1 2">
    <name type="scientific">Tritrichomonas foetus</name>
    <dbReference type="NCBI Taxonomy" id="1144522"/>
    <lineage>
        <taxon>Eukaryota</taxon>
        <taxon>Metamonada</taxon>
        <taxon>Parabasalia</taxon>
        <taxon>Tritrichomonadida</taxon>
        <taxon>Tritrichomonadidae</taxon>
        <taxon>Tritrichomonas</taxon>
    </lineage>
</organism>
<sequence>MPIIHGAHLLNNEIELLEKKAMKHSITTKFNERFEPNITFEKRLQSIFITDQSLKQFLDNFIKMKKCFDKFKKEIINREVDYQNMHNDLFIGDIIFGIFLLEPRYLDNSTSQMNWYNQMLQPFMNQTNISADLRLQYKLVKIFELPLHEIVLIPTKNLMRNWPSVNIKDELNKIMRK</sequence>
<dbReference type="GeneID" id="94835175"/>
<proteinExistence type="predicted"/>
<dbReference type="EMBL" id="MLAK01000584">
    <property type="protein sequence ID" value="OHT11578.1"/>
    <property type="molecule type" value="Genomic_DNA"/>
</dbReference>
<comment type="caution">
    <text evidence="1">The sequence shown here is derived from an EMBL/GenBank/DDBJ whole genome shotgun (WGS) entry which is preliminary data.</text>
</comment>
<gene>
    <name evidence="1" type="ORF">TRFO_18944</name>
</gene>
<dbReference type="RefSeq" id="XP_068364714.1">
    <property type="nucleotide sequence ID" value="XM_068500471.1"/>
</dbReference>
<reference evidence="1" key="1">
    <citation type="submission" date="2016-10" db="EMBL/GenBank/DDBJ databases">
        <authorList>
            <person name="Benchimol M."/>
            <person name="Almeida L.G."/>
            <person name="Vasconcelos A.T."/>
            <person name="Perreira-Neves A."/>
            <person name="Rosa I.A."/>
            <person name="Tasca T."/>
            <person name="Bogo M.R."/>
            <person name="de Souza W."/>
        </authorList>
    </citation>
    <scope>NUCLEOTIDE SEQUENCE [LARGE SCALE GENOMIC DNA]</scope>
    <source>
        <strain evidence="1">K</strain>
    </source>
</reference>
<protein>
    <submittedName>
        <fullName evidence="1">Uncharacterized protein</fullName>
    </submittedName>
</protein>
<keyword evidence="2" id="KW-1185">Reference proteome</keyword>
<accession>A0A1J4KKC3</accession>
<dbReference type="AlphaFoldDB" id="A0A1J4KKC3"/>
<evidence type="ECO:0000313" key="2">
    <source>
        <dbReference type="Proteomes" id="UP000179807"/>
    </source>
</evidence>
<dbReference type="VEuPathDB" id="TrichDB:TRFO_18944"/>
<evidence type="ECO:0000313" key="1">
    <source>
        <dbReference type="EMBL" id="OHT11578.1"/>
    </source>
</evidence>
<name>A0A1J4KKC3_9EUKA</name>